<keyword evidence="1" id="KW-1133">Transmembrane helix</keyword>
<dbReference type="AlphaFoldDB" id="A0A3E2BJI4"/>
<dbReference type="EMBL" id="QUAH01000019">
    <property type="protein sequence ID" value="RFT14797.1"/>
    <property type="molecule type" value="Genomic_DNA"/>
</dbReference>
<organism evidence="2 3">
    <name type="scientific">Candidatus Saccharicenans subterraneus</name>
    <dbReference type="NCBI Taxonomy" id="2508984"/>
    <lineage>
        <taxon>Bacteria</taxon>
        <taxon>Candidatus Aminicenantota</taxon>
        <taxon>Candidatus Aminicenantia</taxon>
        <taxon>Candidatus Aminicenantales</taxon>
        <taxon>Candidatus Saccharicenantaceae</taxon>
        <taxon>Candidatus Saccharicenans</taxon>
    </lineage>
</organism>
<feature type="transmembrane region" description="Helical" evidence="1">
    <location>
        <begin position="40"/>
        <end position="62"/>
    </location>
</feature>
<evidence type="ECO:0000256" key="1">
    <source>
        <dbReference type="SAM" id="Phobius"/>
    </source>
</evidence>
<sequence length="121" mass="13691">MSTPFIIKILGLFLGVVARSLIPWLRKLRQGEVHGFDRRYFFSALATFILGIILTLVLFPQFKDDAAGLGPGAANPPGFETYFRLFCLAFAFGFGWNAMVLEAGQWANWFLNPEDEEKKKQ</sequence>
<protein>
    <submittedName>
        <fullName evidence="2">Uncharacterized protein</fullName>
    </submittedName>
</protein>
<dbReference type="Proteomes" id="UP000257323">
    <property type="component" value="Unassembled WGS sequence"/>
</dbReference>
<proteinExistence type="predicted"/>
<comment type="caution">
    <text evidence="2">The sequence shown here is derived from an EMBL/GenBank/DDBJ whole genome shotgun (WGS) entry which is preliminary data.</text>
</comment>
<keyword evidence="1" id="KW-0812">Transmembrane</keyword>
<name>A0A3E2BJI4_9BACT</name>
<evidence type="ECO:0000313" key="3">
    <source>
        <dbReference type="Proteomes" id="UP000257323"/>
    </source>
</evidence>
<evidence type="ECO:0000313" key="2">
    <source>
        <dbReference type="EMBL" id="RFT14797.1"/>
    </source>
</evidence>
<gene>
    <name evidence="2" type="ORF">OP8BY_2374</name>
</gene>
<keyword evidence="1" id="KW-0472">Membrane</keyword>
<feature type="transmembrane region" description="Helical" evidence="1">
    <location>
        <begin position="82"/>
        <end position="101"/>
    </location>
</feature>
<reference evidence="2 3" key="1">
    <citation type="submission" date="2018-08" db="EMBL/GenBank/DDBJ databases">
        <title>Genome analysis of the thermophilic bacterium of the candidate phylum Aminicenantes from deep subsurface aquifer revealed its physiology and ecological role.</title>
        <authorList>
            <person name="Kadnikov V.V."/>
            <person name="Mardanov A.V."/>
            <person name="Beletsky A.V."/>
            <person name="Karnachuk O.V."/>
            <person name="Ravin N.V."/>
        </authorList>
    </citation>
    <scope>NUCLEOTIDE SEQUENCE [LARGE SCALE GENOMIC DNA]</scope>
    <source>
        <strain evidence="2">BY38</strain>
    </source>
</reference>
<accession>A0A3E2BJI4</accession>
<feature type="transmembrane region" description="Helical" evidence="1">
    <location>
        <begin position="6"/>
        <end position="28"/>
    </location>
</feature>